<proteinExistence type="predicted"/>
<feature type="transmembrane region" description="Helical" evidence="1">
    <location>
        <begin position="282"/>
        <end position="307"/>
    </location>
</feature>
<dbReference type="GO" id="GO:0005886">
    <property type="term" value="C:plasma membrane"/>
    <property type="evidence" value="ECO:0007669"/>
    <property type="project" value="TreeGrafter"/>
</dbReference>
<dbReference type="InterPro" id="IPR025857">
    <property type="entry name" value="MacB_PCD"/>
</dbReference>
<dbReference type="PANTHER" id="PTHR30572">
    <property type="entry name" value="MEMBRANE COMPONENT OF TRANSPORTER-RELATED"/>
    <property type="match status" value="1"/>
</dbReference>
<evidence type="ECO:0000259" key="2">
    <source>
        <dbReference type="Pfam" id="PF12704"/>
    </source>
</evidence>
<sequence>MAEVARLAIESLRANKGRALLTMLGVIIGVASVVALLALGNGASSAITSQIQSIGTNLLTIRAGSPNNRGPGEVNSAQNLTLADSNAIAGLKLPITGPSPQFGGNAQIVAPAADTNATITGITASYQAINNLTMTQGIFISDEQVKGANGVVVLGNTLAKTLFGSGQALGQNVRIQGQTFNVIGVLAAKGSGGFGSVDDQALIPISVAQQRLFGARTADGNGWRVSSIQISVIDSANITMVQDRVSALLREQHNLKTDGSSDDFQVMNQASILSSLSTVTSVLTYFLAAVAGISLLVGGIGIMNIMLVSVTERTR</sequence>
<keyword evidence="1" id="KW-1133">Transmembrane helix</keyword>
<reference evidence="3 4" key="1">
    <citation type="submission" date="2015-09" db="EMBL/GenBank/DDBJ databases">
        <title>Draft genome sequence of Kouleothrix aurantiaca JCM 19913.</title>
        <authorList>
            <person name="Hemp J."/>
        </authorList>
    </citation>
    <scope>NUCLEOTIDE SEQUENCE [LARGE SCALE GENOMIC DNA]</scope>
    <source>
        <strain evidence="3 4">COM-B</strain>
    </source>
</reference>
<name>A0A0P9DEQ8_9CHLR</name>
<keyword evidence="1" id="KW-0812">Transmembrane</keyword>
<dbReference type="Pfam" id="PF12704">
    <property type="entry name" value="MacB_PCD"/>
    <property type="match status" value="1"/>
</dbReference>
<dbReference type="InterPro" id="IPR050250">
    <property type="entry name" value="Macrolide_Exporter_MacB"/>
</dbReference>
<dbReference type="GO" id="GO:0022857">
    <property type="term" value="F:transmembrane transporter activity"/>
    <property type="evidence" value="ECO:0007669"/>
    <property type="project" value="TreeGrafter"/>
</dbReference>
<feature type="transmembrane region" description="Helical" evidence="1">
    <location>
        <begin position="20"/>
        <end position="40"/>
    </location>
</feature>
<evidence type="ECO:0000313" key="4">
    <source>
        <dbReference type="Proteomes" id="UP000050509"/>
    </source>
</evidence>
<keyword evidence="4" id="KW-1185">Reference proteome</keyword>
<feature type="domain" description="MacB-like periplasmic core" evidence="2">
    <location>
        <begin position="20"/>
        <end position="247"/>
    </location>
</feature>
<organism evidence="3 4">
    <name type="scientific">Kouleothrix aurantiaca</name>
    <dbReference type="NCBI Taxonomy" id="186479"/>
    <lineage>
        <taxon>Bacteria</taxon>
        <taxon>Bacillati</taxon>
        <taxon>Chloroflexota</taxon>
        <taxon>Chloroflexia</taxon>
        <taxon>Chloroflexales</taxon>
        <taxon>Roseiflexineae</taxon>
        <taxon>Roseiflexaceae</taxon>
        <taxon>Kouleothrix</taxon>
    </lineage>
</organism>
<dbReference type="AlphaFoldDB" id="A0A0P9DEQ8"/>
<evidence type="ECO:0000313" key="3">
    <source>
        <dbReference type="EMBL" id="KPV48560.1"/>
    </source>
</evidence>
<comment type="caution">
    <text evidence="3">The sequence shown here is derived from an EMBL/GenBank/DDBJ whole genome shotgun (WGS) entry which is preliminary data.</text>
</comment>
<keyword evidence="1" id="KW-0472">Membrane</keyword>
<dbReference type="EMBL" id="LJCR01002559">
    <property type="protein sequence ID" value="KPV48560.1"/>
    <property type="molecule type" value="Genomic_DNA"/>
</dbReference>
<dbReference type="Proteomes" id="UP000050509">
    <property type="component" value="Unassembled WGS sequence"/>
</dbReference>
<evidence type="ECO:0000256" key="1">
    <source>
        <dbReference type="SAM" id="Phobius"/>
    </source>
</evidence>
<gene>
    <name evidence="3" type="ORF">SE17_37420</name>
</gene>
<accession>A0A0P9DEQ8</accession>
<protein>
    <recommendedName>
        <fullName evidence="2">MacB-like periplasmic core domain-containing protein</fullName>
    </recommendedName>
</protein>
<feature type="non-terminal residue" evidence="3">
    <location>
        <position position="315"/>
    </location>
</feature>
<dbReference type="PANTHER" id="PTHR30572:SF4">
    <property type="entry name" value="ABC TRANSPORTER PERMEASE YTRF"/>
    <property type="match status" value="1"/>
</dbReference>